<feature type="chain" id="PRO_5039214100" description="RNA-binding protein" evidence="1">
    <location>
        <begin position="34"/>
        <end position="105"/>
    </location>
</feature>
<proteinExistence type="predicted"/>
<keyword evidence="3" id="KW-1185">Reference proteome</keyword>
<sequence length="105" mass="10474">MAGHPQRRYPARVLAVALTAAALPGAVVLFAPAGDAAADVCVGAGRRVNVSGCVDIAGAVNTYAPPPAYYAPLPEDTPPPPPPPGSNVSGCIGYNGRWVHAGGCN</sequence>
<comment type="caution">
    <text evidence="2">The sequence shown here is derived from an EMBL/GenBank/DDBJ whole genome shotgun (WGS) entry which is preliminary data.</text>
</comment>
<keyword evidence="1" id="KW-0732">Signal</keyword>
<organism evidence="2 3">
    <name type="scientific">Mycolicibacterium brumae</name>
    <dbReference type="NCBI Taxonomy" id="85968"/>
    <lineage>
        <taxon>Bacteria</taxon>
        <taxon>Bacillati</taxon>
        <taxon>Actinomycetota</taxon>
        <taxon>Actinomycetes</taxon>
        <taxon>Mycobacteriales</taxon>
        <taxon>Mycobacteriaceae</taxon>
        <taxon>Mycolicibacterium</taxon>
    </lineage>
</organism>
<dbReference type="STRING" id="85968.GCA_900073015_02982"/>
<name>A0A2G5P7V8_9MYCO</name>
<dbReference type="Proteomes" id="UP000230551">
    <property type="component" value="Unassembled WGS sequence"/>
</dbReference>
<protein>
    <recommendedName>
        <fullName evidence="4">RNA-binding protein</fullName>
    </recommendedName>
</protein>
<evidence type="ECO:0000313" key="2">
    <source>
        <dbReference type="EMBL" id="PIB74103.1"/>
    </source>
</evidence>
<feature type="signal peptide" evidence="1">
    <location>
        <begin position="1"/>
        <end position="33"/>
    </location>
</feature>
<evidence type="ECO:0000256" key="1">
    <source>
        <dbReference type="SAM" id="SignalP"/>
    </source>
</evidence>
<accession>A0A2G5P7V8</accession>
<dbReference type="EMBL" id="PDCN02000020">
    <property type="protein sequence ID" value="PIB74103.1"/>
    <property type="molecule type" value="Genomic_DNA"/>
</dbReference>
<dbReference type="RefSeq" id="WP_090591017.1">
    <property type="nucleotide sequence ID" value="NZ_CP104302.1"/>
</dbReference>
<reference evidence="2 3" key="1">
    <citation type="journal article" date="2017" name="Infect. Genet. Evol.">
        <title>The new phylogeny of the genus Mycobacterium: The old and the news.</title>
        <authorList>
            <person name="Tortoli E."/>
            <person name="Fedrizzi T."/>
            <person name="Meehan C.J."/>
            <person name="Trovato A."/>
            <person name="Grottola A."/>
            <person name="Giacobazzi E."/>
            <person name="Serpini G.F."/>
            <person name="Tagliazucchi S."/>
            <person name="Fabio A."/>
            <person name="Bettua C."/>
            <person name="Bertorelli R."/>
            <person name="Frascaro F."/>
            <person name="De Sanctis V."/>
            <person name="Pecorari M."/>
            <person name="Jousson O."/>
            <person name="Segata N."/>
            <person name="Cirillo D.M."/>
        </authorList>
    </citation>
    <scope>NUCLEOTIDE SEQUENCE [LARGE SCALE GENOMIC DNA]</scope>
    <source>
        <strain evidence="2 3">CIP1034565</strain>
    </source>
</reference>
<dbReference type="AlphaFoldDB" id="A0A2G5P7V8"/>
<evidence type="ECO:0008006" key="4">
    <source>
        <dbReference type="Google" id="ProtNLM"/>
    </source>
</evidence>
<evidence type="ECO:0000313" key="3">
    <source>
        <dbReference type="Proteomes" id="UP000230551"/>
    </source>
</evidence>
<gene>
    <name evidence="2" type="ORF">CQY22_014360</name>
</gene>